<feature type="transmembrane region" description="Helical" evidence="2">
    <location>
        <begin position="12"/>
        <end position="32"/>
    </location>
</feature>
<reference evidence="3" key="2">
    <citation type="journal article" date="2021" name="PeerJ">
        <title>Extensive microbial diversity within the chicken gut microbiome revealed by metagenomics and culture.</title>
        <authorList>
            <person name="Gilroy R."/>
            <person name="Ravi A."/>
            <person name="Getino M."/>
            <person name="Pursley I."/>
            <person name="Horton D.L."/>
            <person name="Alikhan N.F."/>
            <person name="Baker D."/>
            <person name="Gharbi K."/>
            <person name="Hall N."/>
            <person name="Watson M."/>
            <person name="Adriaenssens E.M."/>
            <person name="Foster-Nyarko E."/>
            <person name="Jarju S."/>
            <person name="Secka A."/>
            <person name="Antonio M."/>
            <person name="Oren A."/>
            <person name="Chaudhuri R.R."/>
            <person name="La Ragione R."/>
            <person name="Hildebrand F."/>
            <person name="Pallen M.J."/>
        </authorList>
    </citation>
    <scope>NUCLEOTIDE SEQUENCE</scope>
    <source>
        <strain evidence="3">517</strain>
    </source>
</reference>
<keyword evidence="2" id="KW-0472">Membrane</keyword>
<evidence type="ECO:0000256" key="1">
    <source>
        <dbReference type="SAM" id="MobiDB-lite"/>
    </source>
</evidence>
<evidence type="ECO:0000313" key="3">
    <source>
        <dbReference type="EMBL" id="MBO8423479.1"/>
    </source>
</evidence>
<organism evidence="3 4">
    <name type="scientific">Candidatus Stercoripulliclostridium pullicola</name>
    <dbReference type="NCBI Taxonomy" id="2840953"/>
    <lineage>
        <taxon>Bacteria</taxon>
        <taxon>Bacillati</taxon>
        <taxon>Bacillota</taxon>
        <taxon>Clostridia</taxon>
        <taxon>Eubacteriales</taxon>
        <taxon>Candidatus Stercoripulliclostridium</taxon>
    </lineage>
</organism>
<evidence type="ECO:0000256" key="2">
    <source>
        <dbReference type="SAM" id="Phobius"/>
    </source>
</evidence>
<reference evidence="3" key="1">
    <citation type="submission" date="2020-10" db="EMBL/GenBank/DDBJ databases">
        <authorList>
            <person name="Gilroy R."/>
        </authorList>
    </citation>
    <scope>NUCLEOTIDE SEQUENCE</scope>
    <source>
        <strain evidence="3">517</strain>
    </source>
</reference>
<comment type="caution">
    <text evidence="3">The sequence shown here is derived from an EMBL/GenBank/DDBJ whole genome shotgun (WGS) entry which is preliminary data.</text>
</comment>
<keyword evidence="2" id="KW-1133">Transmembrane helix</keyword>
<feature type="compositionally biased region" description="Low complexity" evidence="1">
    <location>
        <begin position="233"/>
        <end position="246"/>
    </location>
</feature>
<accession>A0A940DFH5</accession>
<proteinExistence type="predicted"/>
<gene>
    <name evidence="3" type="ORF">IAB16_00435</name>
</gene>
<feature type="region of interest" description="Disordered" evidence="1">
    <location>
        <begin position="219"/>
        <end position="298"/>
    </location>
</feature>
<dbReference type="AlphaFoldDB" id="A0A940DFH5"/>
<dbReference type="EMBL" id="JADINF010000010">
    <property type="protein sequence ID" value="MBO8423479.1"/>
    <property type="molecule type" value="Genomic_DNA"/>
</dbReference>
<dbReference type="Proteomes" id="UP000727857">
    <property type="component" value="Unassembled WGS sequence"/>
</dbReference>
<name>A0A940DFH5_9FIRM</name>
<evidence type="ECO:0008006" key="5">
    <source>
        <dbReference type="Google" id="ProtNLM"/>
    </source>
</evidence>
<feature type="compositionally biased region" description="Acidic residues" evidence="1">
    <location>
        <begin position="247"/>
        <end position="298"/>
    </location>
</feature>
<sequence length="298" mass="31495">MKKIFEKVVTITLGVISLFFVIMMLVTAFGGLELSDFDNSIVRALLICLAVIFAVLTGLAVFAAFQDNEKLSSVVLFKNKESATKATVAVVKRTAKRVVKEIPEAKLTKVQIVADDNGNVRLKVDVKLATDATMEVVTKVRALLIDTFANVFGIEFASIDFRIVKSKNSYVPSAAAVDQRVAELKATVEINKPEEVAEAAEAEAAEAPAEIAEDTIGIIPSGGDAEVDEASGSDAPVANSANAAEEPAAEAEEAEEASEEEAAEEGEEAAEEAATEEAEAPVTEAAEETAVDADEEDK</sequence>
<feature type="transmembrane region" description="Helical" evidence="2">
    <location>
        <begin position="44"/>
        <end position="65"/>
    </location>
</feature>
<keyword evidence="2" id="KW-0812">Transmembrane</keyword>
<evidence type="ECO:0000313" key="4">
    <source>
        <dbReference type="Proteomes" id="UP000727857"/>
    </source>
</evidence>
<protein>
    <recommendedName>
        <fullName evidence="5">Alkaline shock response membrane anchor protein AmaP</fullName>
    </recommendedName>
</protein>